<gene>
    <name evidence="1" type="ORF">BJZ21_002734</name>
</gene>
<evidence type="ECO:0000313" key="1">
    <source>
        <dbReference type="EMBL" id="NYD42651.1"/>
    </source>
</evidence>
<dbReference type="RefSeq" id="WP_179664262.1">
    <property type="nucleotide sequence ID" value="NZ_JACCBG010000001.1"/>
</dbReference>
<dbReference type="InterPro" id="IPR046373">
    <property type="entry name" value="Acyl-CoA_Oxase/DH_mid-dom_sf"/>
</dbReference>
<dbReference type="Gene3D" id="1.20.140.10">
    <property type="entry name" value="Butyryl-CoA Dehydrogenase, subunit A, domain 3"/>
    <property type="match status" value="1"/>
</dbReference>
<dbReference type="SUPFAM" id="SSF56645">
    <property type="entry name" value="Acyl-CoA dehydrogenase NM domain-like"/>
    <property type="match status" value="1"/>
</dbReference>
<dbReference type="EMBL" id="JACCBG010000001">
    <property type="protein sequence ID" value="NYD42651.1"/>
    <property type="molecule type" value="Genomic_DNA"/>
</dbReference>
<comment type="caution">
    <text evidence="1">The sequence shown here is derived from an EMBL/GenBank/DDBJ whole genome shotgun (WGS) entry which is preliminary data.</text>
</comment>
<dbReference type="AlphaFoldDB" id="A0A7Y9JBY1"/>
<protein>
    <submittedName>
        <fullName evidence="1">Alkylation response protein AidB-like acyl-CoA dehydrogenase</fullName>
    </submittedName>
</protein>
<accession>A0A7Y9JBY1</accession>
<dbReference type="InterPro" id="IPR009100">
    <property type="entry name" value="AcylCoA_DH/oxidase_NM_dom_sf"/>
</dbReference>
<organism evidence="1 2">
    <name type="scientific">Nocardioides panaciterrulae</name>
    <dbReference type="NCBI Taxonomy" id="661492"/>
    <lineage>
        <taxon>Bacteria</taxon>
        <taxon>Bacillati</taxon>
        <taxon>Actinomycetota</taxon>
        <taxon>Actinomycetes</taxon>
        <taxon>Propionibacteriales</taxon>
        <taxon>Nocardioidaceae</taxon>
        <taxon>Nocardioides</taxon>
    </lineage>
</organism>
<dbReference type="GO" id="GO:0016627">
    <property type="term" value="F:oxidoreductase activity, acting on the CH-CH group of donors"/>
    <property type="evidence" value="ECO:0007669"/>
    <property type="project" value="InterPro"/>
</dbReference>
<dbReference type="SUPFAM" id="SSF47203">
    <property type="entry name" value="Acyl-CoA dehydrogenase C-terminal domain-like"/>
    <property type="match status" value="1"/>
</dbReference>
<name>A0A7Y9JBY1_9ACTN</name>
<dbReference type="Gene3D" id="2.40.110.10">
    <property type="entry name" value="Butyryl-CoA Dehydrogenase, subunit A, domain 2"/>
    <property type="match status" value="1"/>
</dbReference>
<sequence length="353" mass="36910">MPDESPSPVVLRPEPGLVTASLGFVAEAARAAADDLPAAAVELARTWGSRLPLPGRGATTELWEALATVAATDLSVARIMEPHVDALAILAESGAPAPDEDTSWGVYAAEGPGARLEAREHGEGWRLAGLKPWCSLAGDLTHALVTAWVDDSHRGLFAVDLRHPGVEPLEGTWHARGLREVRSGPVRFTDVPAGAVGAPGWYLQRDGFAWGGMGVAAIWYGGAVGVARRLLQAARERTPDQVALMHLGTVDAALAAARSALVEAALRVDEGAAGGQTGALLALRLRHVVADAAERVLTAVDHGLGPGPLSLEPVHAGRVADLRLYLRQHHAERDAAALGARLVEDLPAEGSPW</sequence>
<evidence type="ECO:0000313" key="2">
    <source>
        <dbReference type="Proteomes" id="UP000535511"/>
    </source>
</evidence>
<dbReference type="InterPro" id="IPR036250">
    <property type="entry name" value="AcylCo_DH-like_C"/>
</dbReference>
<reference evidence="1 2" key="1">
    <citation type="submission" date="2020-07" db="EMBL/GenBank/DDBJ databases">
        <title>Sequencing the genomes of 1000 actinobacteria strains.</title>
        <authorList>
            <person name="Klenk H.-P."/>
        </authorList>
    </citation>
    <scope>NUCLEOTIDE SEQUENCE [LARGE SCALE GENOMIC DNA]</scope>
    <source>
        <strain evidence="1 2">DSM 21350</strain>
    </source>
</reference>
<dbReference type="Proteomes" id="UP000535511">
    <property type="component" value="Unassembled WGS sequence"/>
</dbReference>
<keyword evidence="2" id="KW-1185">Reference proteome</keyword>
<proteinExistence type="predicted"/>